<keyword evidence="3" id="KW-1185">Reference proteome</keyword>
<dbReference type="Proteomes" id="UP000744555">
    <property type="component" value="Unassembled WGS sequence"/>
</dbReference>
<dbReference type="NCBIfam" id="TIGR00426">
    <property type="entry name" value="competence protein ComEA helix-hairpin-helix repeat region"/>
    <property type="match status" value="1"/>
</dbReference>
<dbReference type="InterPro" id="IPR051675">
    <property type="entry name" value="Endo/Exo/Phosphatase_dom_1"/>
</dbReference>
<feature type="signal peptide" evidence="1">
    <location>
        <begin position="1"/>
        <end position="23"/>
    </location>
</feature>
<dbReference type="InterPro" id="IPR010994">
    <property type="entry name" value="RuvA_2-like"/>
</dbReference>
<evidence type="ECO:0000313" key="3">
    <source>
        <dbReference type="Proteomes" id="UP000744555"/>
    </source>
</evidence>
<dbReference type="Pfam" id="PF12836">
    <property type="entry name" value="HHH_3"/>
    <property type="match status" value="1"/>
</dbReference>
<evidence type="ECO:0000256" key="1">
    <source>
        <dbReference type="SAM" id="SignalP"/>
    </source>
</evidence>
<feature type="chain" id="PRO_5047405857" evidence="1">
    <location>
        <begin position="24"/>
        <end position="111"/>
    </location>
</feature>
<dbReference type="InterPro" id="IPR004509">
    <property type="entry name" value="Competence_ComEA_HhH"/>
</dbReference>
<comment type="caution">
    <text evidence="2">The sequence shown here is derived from an EMBL/GenBank/DDBJ whole genome shotgun (WGS) entry which is preliminary data.</text>
</comment>
<dbReference type="SUPFAM" id="SSF47781">
    <property type="entry name" value="RuvA domain 2-like"/>
    <property type="match status" value="1"/>
</dbReference>
<evidence type="ECO:0000313" key="2">
    <source>
        <dbReference type="EMBL" id="MBC9250061.1"/>
    </source>
</evidence>
<keyword evidence="1" id="KW-0732">Signal</keyword>
<proteinExistence type="predicted"/>
<dbReference type="Gene3D" id="1.10.150.320">
    <property type="entry name" value="Photosystem II 12 kDa extrinsic protein"/>
    <property type="match status" value="1"/>
</dbReference>
<accession>A0ABR7RXK2</accession>
<dbReference type="EMBL" id="LZEU01000001">
    <property type="protein sequence ID" value="MBC9250061.1"/>
    <property type="molecule type" value="Genomic_DNA"/>
</dbReference>
<dbReference type="RefSeq" id="WP_187805169.1">
    <property type="nucleotide sequence ID" value="NZ_LZEU01000001.1"/>
</dbReference>
<gene>
    <name evidence="2" type="ORF">A9179_07195</name>
</gene>
<organism evidence="2 3">
    <name type="scientific">Aquipseudomonas alcaligenes</name>
    <name type="common">Pseudomonas alcaligenes</name>
    <dbReference type="NCBI Taxonomy" id="43263"/>
    <lineage>
        <taxon>Bacteria</taxon>
        <taxon>Pseudomonadati</taxon>
        <taxon>Pseudomonadota</taxon>
        <taxon>Gammaproteobacteria</taxon>
        <taxon>Pseudomonadales</taxon>
        <taxon>Pseudomonadaceae</taxon>
        <taxon>Aquipseudomonas</taxon>
    </lineage>
</organism>
<dbReference type="PANTHER" id="PTHR21180">
    <property type="entry name" value="ENDONUCLEASE/EXONUCLEASE/PHOSPHATASE FAMILY DOMAIN-CONTAINING PROTEIN 1"/>
    <property type="match status" value="1"/>
</dbReference>
<reference evidence="2 3" key="1">
    <citation type="submission" date="2016-06" db="EMBL/GenBank/DDBJ databases">
        <authorList>
            <person name="Ramos C."/>
            <person name="Pintado A."/>
            <person name="Crespo-Gomez J.I."/>
        </authorList>
    </citation>
    <scope>NUCLEOTIDE SEQUENCE [LARGE SCALE GENOMIC DNA]</scope>
    <source>
        <strain evidence="2 3">AVO110</strain>
    </source>
</reference>
<protein>
    <submittedName>
        <fullName evidence="2">Competence protein ComEA</fullName>
    </submittedName>
</protein>
<sequence length="111" mass="11078">MLKSKLSALLFACLTSLSVAAVAAESVPATAPAPVEAAPASSAAEVGKVNLNSADAAALESGLVGIGKVKAQAIVDYRSANGPFASVDELLEVKGIGAATLEKNRDRLSVN</sequence>
<dbReference type="PANTHER" id="PTHR21180:SF32">
    <property type="entry name" value="ENDONUCLEASE_EXONUCLEASE_PHOSPHATASE FAMILY DOMAIN-CONTAINING PROTEIN 1"/>
    <property type="match status" value="1"/>
</dbReference>
<name>A0ABR7RXK2_AQUAC</name>